<comment type="function">
    <text evidence="10 12">Specifically methylates the N3 position of the uracil ring of uridine 1498 (m3U1498) in 16S rRNA. Acts on the fully assembled 30S ribosomal subunit.</text>
</comment>
<dbReference type="PANTHER" id="PTHR30027">
    <property type="entry name" value="RIBOSOMAL RNA SMALL SUBUNIT METHYLTRANSFERASE E"/>
    <property type="match status" value="1"/>
</dbReference>
<dbReference type="Pfam" id="PF04452">
    <property type="entry name" value="Methyltrans_RNA"/>
    <property type="match status" value="1"/>
</dbReference>
<dbReference type="NCBIfam" id="TIGR00046">
    <property type="entry name" value="RsmE family RNA methyltransferase"/>
    <property type="match status" value="1"/>
</dbReference>
<dbReference type="GO" id="GO:0005737">
    <property type="term" value="C:cytoplasm"/>
    <property type="evidence" value="ECO:0007669"/>
    <property type="project" value="UniProtKB-SubCell"/>
</dbReference>
<dbReference type="InterPro" id="IPR046886">
    <property type="entry name" value="RsmE_MTase_dom"/>
</dbReference>
<dbReference type="STRING" id="1384049.CD29_10905"/>
<evidence type="ECO:0000256" key="12">
    <source>
        <dbReference type="PIRNR" id="PIRNR015601"/>
    </source>
</evidence>
<keyword evidence="7 12" id="KW-0489">Methyltransferase</keyword>
<comment type="catalytic activity">
    <reaction evidence="11 12">
        <text>uridine(1498) in 16S rRNA + S-adenosyl-L-methionine = N(3)-methyluridine(1498) in 16S rRNA + S-adenosyl-L-homocysteine + H(+)</text>
        <dbReference type="Rhea" id="RHEA:42920"/>
        <dbReference type="Rhea" id="RHEA-COMP:10283"/>
        <dbReference type="Rhea" id="RHEA-COMP:10284"/>
        <dbReference type="ChEBI" id="CHEBI:15378"/>
        <dbReference type="ChEBI" id="CHEBI:57856"/>
        <dbReference type="ChEBI" id="CHEBI:59789"/>
        <dbReference type="ChEBI" id="CHEBI:65315"/>
        <dbReference type="ChEBI" id="CHEBI:74502"/>
        <dbReference type="EC" id="2.1.1.193"/>
    </reaction>
</comment>
<feature type="domain" description="Ribosomal RNA small subunit methyltransferase E methyltransferase" evidence="13">
    <location>
        <begin position="71"/>
        <end position="243"/>
    </location>
</feature>
<dbReference type="NCBIfam" id="NF008691">
    <property type="entry name" value="PRK11713.1-4"/>
    <property type="match status" value="1"/>
</dbReference>
<evidence type="ECO:0000256" key="9">
    <source>
        <dbReference type="ARBA" id="ARBA00022691"/>
    </source>
</evidence>
<keyword evidence="5 12" id="KW-0963">Cytoplasm</keyword>
<evidence type="ECO:0000256" key="1">
    <source>
        <dbReference type="ARBA" id="ARBA00004496"/>
    </source>
</evidence>
<feature type="domain" description="Ribosomal RNA small subunit methyltransferase E PUA-like" evidence="14">
    <location>
        <begin position="18"/>
        <end position="55"/>
    </location>
</feature>
<comment type="caution">
    <text evidence="15">The sequence shown here is derived from an EMBL/GenBank/DDBJ whole genome shotgun (WGS) entry which is preliminary data.</text>
</comment>
<evidence type="ECO:0000256" key="8">
    <source>
        <dbReference type="ARBA" id="ARBA00022679"/>
    </source>
</evidence>
<evidence type="ECO:0000256" key="2">
    <source>
        <dbReference type="ARBA" id="ARBA00005528"/>
    </source>
</evidence>
<dbReference type="AlphaFoldDB" id="A0A0A3IUN6"/>
<dbReference type="GO" id="GO:0070475">
    <property type="term" value="P:rRNA base methylation"/>
    <property type="evidence" value="ECO:0007669"/>
    <property type="project" value="TreeGrafter"/>
</dbReference>
<evidence type="ECO:0000259" key="14">
    <source>
        <dbReference type="Pfam" id="PF20260"/>
    </source>
</evidence>
<keyword evidence="8 12" id="KW-0808">Transferase</keyword>
<name>A0A0A3IUN6_9BACL</name>
<comment type="similarity">
    <text evidence="2 12">Belongs to the RNA methyltransferase RsmE family.</text>
</comment>
<dbReference type="OrthoDB" id="9815641at2"/>
<keyword evidence="16" id="KW-1185">Reference proteome</keyword>
<dbReference type="RefSeq" id="WP_036186294.1">
    <property type="nucleotide sequence ID" value="NZ_AVDA01000011.1"/>
</dbReference>
<gene>
    <name evidence="15" type="ORF">CD29_10905</name>
</gene>
<evidence type="ECO:0000256" key="4">
    <source>
        <dbReference type="ARBA" id="ARBA00013673"/>
    </source>
</evidence>
<dbReference type="InterPro" id="IPR015947">
    <property type="entry name" value="PUA-like_sf"/>
</dbReference>
<dbReference type="SUPFAM" id="SSF75217">
    <property type="entry name" value="alpha/beta knot"/>
    <property type="match status" value="1"/>
</dbReference>
<dbReference type="PANTHER" id="PTHR30027:SF3">
    <property type="entry name" value="16S RRNA (URACIL(1498)-N(3))-METHYLTRANSFERASE"/>
    <property type="match status" value="1"/>
</dbReference>
<dbReference type="InterPro" id="IPR046887">
    <property type="entry name" value="RsmE_PUA-like"/>
</dbReference>
<evidence type="ECO:0000313" key="16">
    <source>
        <dbReference type="Proteomes" id="UP000030416"/>
    </source>
</evidence>
<evidence type="ECO:0000256" key="3">
    <source>
        <dbReference type="ARBA" id="ARBA00012328"/>
    </source>
</evidence>
<proteinExistence type="inferred from homology"/>
<evidence type="ECO:0000256" key="5">
    <source>
        <dbReference type="ARBA" id="ARBA00022490"/>
    </source>
</evidence>
<organism evidence="15 16">
    <name type="scientific">Ureibacillus manganicus DSM 26584</name>
    <dbReference type="NCBI Taxonomy" id="1384049"/>
    <lineage>
        <taxon>Bacteria</taxon>
        <taxon>Bacillati</taxon>
        <taxon>Bacillota</taxon>
        <taxon>Bacilli</taxon>
        <taxon>Bacillales</taxon>
        <taxon>Caryophanaceae</taxon>
        <taxon>Ureibacillus</taxon>
    </lineage>
</organism>
<dbReference type="SUPFAM" id="SSF88697">
    <property type="entry name" value="PUA domain-like"/>
    <property type="match status" value="1"/>
</dbReference>
<dbReference type="Gene3D" id="2.40.240.20">
    <property type="entry name" value="Hypothetical PUA domain-like, domain 1"/>
    <property type="match status" value="1"/>
</dbReference>
<evidence type="ECO:0000256" key="7">
    <source>
        <dbReference type="ARBA" id="ARBA00022603"/>
    </source>
</evidence>
<accession>A0A0A3IUN6</accession>
<dbReference type="Proteomes" id="UP000030416">
    <property type="component" value="Unassembled WGS sequence"/>
</dbReference>
<keyword evidence="9 12" id="KW-0949">S-adenosyl-L-methionine</keyword>
<sequence length="247" mass="27834">MQRYFVQETFNTDNELSITGESARHISKVMRMELGEKIIVVVKEVAYICEIVSITDVITVRQTGEIIPSPEMPVQVDIACGLPKGDKLEFIAQKATELGMHRLIPFKAERSIVKWDEKKGEKKTERLQKIAQEAAEQSHRTLVPEILHPVSFKQLLSMVKNYDVVFIADEEDAKKESRTRFAEKLKKVYDNKSKSILLIFGPEGGISRTEAESLSTAGAETMSLGPRILRAETAPLYALSAISYEFE</sequence>
<evidence type="ECO:0000313" key="15">
    <source>
        <dbReference type="EMBL" id="KGR78547.1"/>
    </source>
</evidence>
<dbReference type="InterPro" id="IPR029026">
    <property type="entry name" value="tRNA_m1G_MTases_N"/>
</dbReference>
<dbReference type="CDD" id="cd18084">
    <property type="entry name" value="RsmE-like"/>
    <property type="match status" value="1"/>
</dbReference>
<dbReference type="GO" id="GO:0070042">
    <property type="term" value="F:rRNA (uridine-N3-)-methyltransferase activity"/>
    <property type="evidence" value="ECO:0007669"/>
    <property type="project" value="TreeGrafter"/>
</dbReference>
<dbReference type="EMBL" id="JPVN01000011">
    <property type="protein sequence ID" value="KGR78547.1"/>
    <property type="molecule type" value="Genomic_DNA"/>
</dbReference>
<keyword evidence="6 12" id="KW-0698">rRNA processing</keyword>
<dbReference type="EC" id="2.1.1.193" evidence="3 12"/>
<protein>
    <recommendedName>
        <fullName evidence="4 12">Ribosomal RNA small subunit methyltransferase E</fullName>
        <ecNumber evidence="3 12">2.1.1.193</ecNumber>
    </recommendedName>
</protein>
<dbReference type="InterPro" id="IPR029028">
    <property type="entry name" value="Alpha/beta_knot_MTases"/>
</dbReference>
<dbReference type="InterPro" id="IPR006700">
    <property type="entry name" value="RsmE"/>
</dbReference>
<evidence type="ECO:0000256" key="6">
    <source>
        <dbReference type="ARBA" id="ARBA00022552"/>
    </source>
</evidence>
<evidence type="ECO:0000259" key="13">
    <source>
        <dbReference type="Pfam" id="PF04452"/>
    </source>
</evidence>
<evidence type="ECO:0000256" key="10">
    <source>
        <dbReference type="ARBA" id="ARBA00025699"/>
    </source>
</evidence>
<reference evidence="15 16" key="1">
    <citation type="submission" date="2014-02" db="EMBL/GenBank/DDBJ databases">
        <title>Draft genome sequence of Lysinibacillus manganicus DSM 26584T.</title>
        <authorList>
            <person name="Zhang F."/>
            <person name="Wang G."/>
            <person name="Zhang L."/>
        </authorList>
    </citation>
    <scope>NUCLEOTIDE SEQUENCE [LARGE SCALE GENOMIC DNA]</scope>
    <source>
        <strain evidence="15 16">DSM 26584</strain>
    </source>
</reference>
<dbReference type="PIRSF" id="PIRSF015601">
    <property type="entry name" value="MTase_slr0722"/>
    <property type="match status" value="1"/>
</dbReference>
<dbReference type="Pfam" id="PF20260">
    <property type="entry name" value="PUA_4"/>
    <property type="match status" value="1"/>
</dbReference>
<evidence type="ECO:0000256" key="11">
    <source>
        <dbReference type="ARBA" id="ARBA00047944"/>
    </source>
</evidence>
<dbReference type="Gene3D" id="3.40.1280.10">
    <property type="match status" value="1"/>
</dbReference>
<dbReference type="eggNOG" id="COG1385">
    <property type="taxonomic scope" value="Bacteria"/>
</dbReference>
<comment type="subcellular location">
    <subcellularLocation>
        <location evidence="1 12">Cytoplasm</location>
    </subcellularLocation>
</comment>